<dbReference type="Proteomes" id="UP000266178">
    <property type="component" value="Unassembled WGS sequence"/>
</dbReference>
<dbReference type="EMBL" id="QWLB01000049">
    <property type="protein sequence ID" value="RIH91290.1"/>
    <property type="molecule type" value="Genomic_DNA"/>
</dbReference>
<dbReference type="RefSeq" id="WP_119358271.1">
    <property type="nucleotide sequence ID" value="NZ_QWLB01000049.1"/>
</dbReference>
<dbReference type="PROSITE" id="PS51272">
    <property type="entry name" value="SLH"/>
    <property type="match status" value="1"/>
</dbReference>
<dbReference type="Gene3D" id="1.20.5.340">
    <property type="match status" value="1"/>
</dbReference>
<reference evidence="2 3" key="1">
    <citation type="submission" date="2018-08" db="EMBL/GenBank/DDBJ databases">
        <title>Meiothermus granaticius genome AF-68 sequencing project.</title>
        <authorList>
            <person name="Da Costa M.S."/>
            <person name="Albuquerque L."/>
            <person name="Raposo P."/>
            <person name="Froufe H.J.C."/>
            <person name="Barroso C.S."/>
            <person name="Egas C."/>
        </authorList>
    </citation>
    <scope>NUCLEOTIDE SEQUENCE [LARGE SCALE GENOMIC DNA]</scope>
    <source>
        <strain evidence="2 3">AF-68</strain>
    </source>
</reference>
<evidence type="ECO:0000259" key="1">
    <source>
        <dbReference type="PROSITE" id="PS51272"/>
    </source>
</evidence>
<comment type="caution">
    <text evidence="2">The sequence shown here is derived from an EMBL/GenBank/DDBJ whole genome shotgun (WGS) entry which is preliminary data.</text>
</comment>
<dbReference type="PANTHER" id="PTHR43308">
    <property type="entry name" value="OUTER MEMBRANE PROTEIN ALPHA-RELATED"/>
    <property type="match status" value="1"/>
</dbReference>
<dbReference type="OrthoDB" id="5845122at2"/>
<keyword evidence="3" id="KW-1185">Reference proteome</keyword>
<dbReference type="InterPro" id="IPR051465">
    <property type="entry name" value="Cell_Envelope_Struct_Comp"/>
</dbReference>
<dbReference type="Pfam" id="PF21620">
    <property type="entry name" value="SlpA_C"/>
    <property type="match status" value="1"/>
</dbReference>
<gene>
    <name evidence="2" type="primary">slpA_2</name>
    <name evidence="2" type="ORF">Mgrana_02827</name>
</gene>
<dbReference type="PANTHER" id="PTHR43308:SF1">
    <property type="entry name" value="OUTER MEMBRANE PROTEIN ALPHA"/>
    <property type="match status" value="1"/>
</dbReference>
<evidence type="ECO:0000313" key="2">
    <source>
        <dbReference type="EMBL" id="RIH91290.1"/>
    </source>
</evidence>
<dbReference type="Pfam" id="PF00395">
    <property type="entry name" value="SLH"/>
    <property type="match status" value="1"/>
</dbReference>
<name>A0A399F5E3_9DEIN</name>
<dbReference type="InterPro" id="IPR001119">
    <property type="entry name" value="SLH_dom"/>
</dbReference>
<organism evidence="2 3">
    <name type="scientific">Meiothermus granaticius NBRC 107808</name>
    <dbReference type="NCBI Taxonomy" id="1227551"/>
    <lineage>
        <taxon>Bacteria</taxon>
        <taxon>Thermotogati</taxon>
        <taxon>Deinococcota</taxon>
        <taxon>Deinococci</taxon>
        <taxon>Thermales</taxon>
        <taxon>Thermaceae</taxon>
        <taxon>Meiothermus</taxon>
    </lineage>
</organism>
<dbReference type="InterPro" id="IPR048736">
    <property type="entry name" value="SlpA_C"/>
</dbReference>
<accession>A0A399F5E3</accession>
<evidence type="ECO:0000313" key="3">
    <source>
        <dbReference type="Proteomes" id="UP000266178"/>
    </source>
</evidence>
<proteinExistence type="predicted"/>
<sequence length="964" mass="101711">MKQKLVVYLAGLLTVVGLGFGQAQFSDVPAGHWAKEAVDRIAACGLIIGFPDGTFRGNQNLTRYQAALIFQRLLTELEKGGQCVSGGQLSSEDLTTIRNGVQELAALGVRVSALEDNAASKDDIAQLQAAIDELKSQSGQSGMSEDALKDLADRVEAASVAADTALAQSQILGDRLDGVEGDVAALKTQVDANGDSIKALNELAVLLNQDVLSLQDRVTALESSIGSVDVNSFATKEDVNAVQEFATALRGDLVALTDKVNGIDTRVQKLEAVQFSLTGSLAGTYGYTTNTGGDFDIDRLFPNNILSSGVGPSDGGSIYVRPKWRRGDMNQDFTEVDLNLNFGVKFNNVGATGISDVTINSFTPVASPSTSGGVPAPLRMRAATINGKLDNQPFSVQYYNSDQQNLTFVFNPYLFNNADNGSGDYGDTGAMSGAIATLNGTNWPLSPKFTVVMGNANTNTTNNAGYLVFGDPANPGNPTDFFGTRAEVNLLGLNLGLNYAENRFNRAGFGVDWKGTLFGLLSLEGAYDATKSNADVWDFSNPATTPQAFYINGGVNLGILSLNANYRAIAPLYEGGVAGMSLASSKFLFGVGGYDNAPYAPDSRGFGVDGKIKLANILSGIELRGYYDSATNLNGDALSATNYYGVGGDIGLFAGLKLNAFYNNFTVNGNQYPGSGFDALATGGGAIGNFGNFFAYTYNNQDSRYSSGFGVRLTHDPKASNALVPGLDVRLGYQQFANTGTDILAAAAYSGKLLGFLNLNPVVRYHSFSGSVTSYLDYDGATTIPVYSSNTLKFGIGVTTDPANFFLKPSLDGGFSTRTTNYTAGPAGDPLVGNSTTETYWRVGINLNEFLVSGSVLKAGYAQYSGTNILSPSPTSIFPARGYTNAPFGIGTDRIFTYPGEVQYPWNNTVVTGRTYASGGLGGLYLEWAYGNLQAGAFIGSLTDANGNAVSQGSGFKVTYTINF</sequence>
<protein>
    <submittedName>
        <fullName evidence="2">S-layer protein SlpA</fullName>
    </submittedName>
</protein>
<dbReference type="AlphaFoldDB" id="A0A399F5E3"/>
<feature type="domain" description="SLH" evidence="1">
    <location>
        <begin position="21"/>
        <end position="84"/>
    </location>
</feature>